<dbReference type="KEGG" id="agl:PYTT_0214"/>
<dbReference type="RefSeq" id="WP_067772463.1">
    <property type="nucleotide sequence ID" value="NZ_LIGX01000002.1"/>
</dbReference>
<protein>
    <submittedName>
        <fullName evidence="1">Yhch/yjgk/yial family</fullName>
    </submittedName>
</protein>
<dbReference type="Pfam" id="PF04074">
    <property type="entry name" value="DUF386"/>
    <property type="match status" value="1"/>
</dbReference>
<dbReference type="Proteomes" id="UP000176204">
    <property type="component" value="Chromosome I"/>
</dbReference>
<dbReference type="PANTHER" id="PTHR34986">
    <property type="entry name" value="EVOLVED BETA-GALACTOSIDASE SUBUNIT BETA"/>
    <property type="match status" value="1"/>
</dbReference>
<dbReference type="AlphaFoldDB" id="A0A1C7PEJ4"/>
<reference evidence="2" key="1">
    <citation type="submission" date="2016-09" db="EMBL/GenBank/DDBJ databases">
        <authorList>
            <person name="Koehorst J."/>
        </authorList>
    </citation>
    <scope>NUCLEOTIDE SEQUENCE [LARGE SCALE GENOMIC DNA]</scope>
</reference>
<dbReference type="STRING" id="1679444.PYTT_0214"/>
<dbReference type="GO" id="GO:0005829">
    <property type="term" value="C:cytosol"/>
    <property type="evidence" value="ECO:0007669"/>
    <property type="project" value="TreeGrafter"/>
</dbReference>
<dbReference type="SUPFAM" id="SSF51197">
    <property type="entry name" value="Clavaminate synthase-like"/>
    <property type="match status" value="1"/>
</dbReference>
<dbReference type="NCBIfam" id="TIGR00022">
    <property type="entry name" value="YhcH/YjgK/YiaL family protein"/>
    <property type="match status" value="1"/>
</dbReference>
<dbReference type="OrthoDB" id="9792756at2"/>
<proteinExistence type="predicted"/>
<accession>A0A1C7PEJ4</accession>
<dbReference type="Gene3D" id="2.60.120.370">
    <property type="entry name" value="YhcH/YjgK/YiaL"/>
    <property type="match status" value="1"/>
</dbReference>
<dbReference type="EMBL" id="LT629973">
    <property type="protein sequence ID" value="SEH71988.1"/>
    <property type="molecule type" value="Genomic_DNA"/>
</dbReference>
<evidence type="ECO:0000313" key="1">
    <source>
        <dbReference type="EMBL" id="SEH71988.1"/>
    </source>
</evidence>
<evidence type="ECO:0000313" key="2">
    <source>
        <dbReference type="Proteomes" id="UP000176204"/>
    </source>
</evidence>
<name>A0A1C7PEJ4_9BACT</name>
<gene>
    <name evidence="1" type="ORF">PYTT_0214</name>
</gene>
<dbReference type="PANTHER" id="PTHR34986:SF1">
    <property type="entry name" value="PROTEIN YIAL"/>
    <property type="match status" value="1"/>
</dbReference>
<sequence length="151" mass="16978">MILDNLRNAARYTSLHPLLKQAFDYLASLDPATLEPGKHILAEDRLIVAVNDSTLKPIGKARLEIHDEFLDIHLTLSATERFAWKSRDDLQTPSEPFNRDKDAQHYDDAPETFFEAAPGSFVIFFPEDAHAGCIGEGSIRKIVVKVRCSNE</sequence>
<keyword evidence="2" id="KW-1185">Reference proteome</keyword>
<dbReference type="InterPro" id="IPR037012">
    <property type="entry name" value="NanQ/TabA/YiaL_sf"/>
</dbReference>
<organism evidence="1 2">
    <name type="scientific">Akkermansia glycaniphila</name>
    <dbReference type="NCBI Taxonomy" id="1679444"/>
    <lineage>
        <taxon>Bacteria</taxon>
        <taxon>Pseudomonadati</taxon>
        <taxon>Verrucomicrobiota</taxon>
        <taxon>Verrucomicrobiia</taxon>
        <taxon>Verrucomicrobiales</taxon>
        <taxon>Akkermansiaceae</taxon>
        <taxon>Akkermansia</taxon>
    </lineage>
</organism>
<dbReference type="InterPro" id="IPR004375">
    <property type="entry name" value="NanQ/TabA/YiaL"/>
</dbReference>